<evidence type="ECO:0000313" key="3">
    <source>
        <dbReference type="Proteomes" id="UP001164286"/>
    </source>
</evidence>
<feature type="region of interest" description="Disordered" evidence="1">
    <location>
        <begin position="190"/>
        <end position="306"/>
    </location>
</feature>
<feature type="compositionally biased region" description="Polar residues" evidence="1">
    <location>
        <begin position="71"/>
        <end position="80"/>
    </location>
</feature>
<gene>
    <name evidence="2" type="ORF">MKK02DRAFT_43159</name>
</gene>
<accession>A0AA38HE77</accession>
<comment type="caution">
    <text evidence="2">The sequence shown here is derived from an EMBL/GenBank/DDBJ whole genome shotgun (WGS) entry which is preliminary data.</text>
</comment>
<dbReference type="GeneID" id="77731504"/>
<dbReference type="InterPro" id="IPR009563">
    <property type="entry name" value="SSSCA1"/>
</dbReference>
<dbReference type="Pfam" id="PF06677">
    <property type="entry name" value="Auto_anti-p27"/>
    <property type="match status" value="2"/>
</dbReference>
<feature type="compositionally biased region" description="Low complexity" evidence="1">
    <location>
        <begin position="103"/>
        <end position="120"/>
    </location>
</feature>
<dbReference type="InterPro" id="IPR051888">
    <property type="entry name" value="UPF0148_domain"/>
</dbReference>
<protein>
    <submittedName>
        <fullName evidence="2">Uncharacterized protein</fullName>
    </submittedName>
</protein>
<evidence type="ECO:0000313" key="2">
    <source>
        <dbReference type="EMBL" id="KAI9637239.1"/>
    </source>
</evidence>
<feature type="region of interest" description="Disordered" evidence="1">
    <location>
        <begin position="65"/>
        <end position="124"/>
    </location>
</feature>
<feature type="compositionally biased region" description="Polar residues" evidence="1">
    <location>
        <begin position="206"/>
        <end position="221"/>
    </location>
</feature>
<proteinExistence type="predicted"/>
<sequence>MPVPPQETQSQLERTSNILGEYMLKGWTLTDLHCDQCNVTPLMREPAAQASAANRARIQFCAQCDGGPAGPSSQARQITPDQPGPLPQLEFPSPIDPHPPIPSSSSPLPRTTSPTAAARTRTSEDISEAISARLLQGYSLLQSNCPNASCKGVPLIGYPRAKDGTRDPRRMCVGCGTGYVSEGQMGGMQPIQPMGRAQAQAVRPVSGSSSRGAPQTQAGPSTGTGLGVSGMGTQAQAVPESPRSKRRRELYETGEAINATLRPPPSDRQTTTSRSTAQEDQDLLSPIDPDLGPSASVDGPAPPPTSTIHTALERVNGSLALTLDRLAASLSAHTADGGQGSEARYFVDVKLHTEAIRDVLECVEMVRRVQ</sequence>
<evidence type="ECO:0000256" key="1">
    <source>
        <dbReference type="SAM" id="MobiDB-lite"/>
    </source>
</evidence>
<dbReference type="Proteomes" id="UP001164286">
    <property type="component" value="Unassembled WGS sequence"/>
</dbReference>
<dbReference type="PANTHER" id="PTHR16537">
    <property type="entry name" value="SJOEGREN SYNDROME/SCLERODERMA AUTOANTIGEN 1"/>
    <property type="match status" value="1"/>
</dbReference>
<dbReference type="RefSeq" id="XP_052947016.1">
    <property type="nucleotide sequence ID" value="XM_053092299.1"/>
</dbReference>
<reference evidence="2" key="1">
    <citation type="journal article" date="2022" name="G3 (Bethesda)">
        <title>High quality genome of the basidiomycete yeast Dioszegia hungarica PDD-24b-2 isolated from cloud water.</title>
        <authorList>
            <person name="Jarrige D."/>
            <person name="Haridas S."/>
            <person name="Bleykasten-Grosshans C."/>
            <person name="Joly M."/>
            <person name="Nadalig T."/>
            <person name="Sancelme M."/>
            <person name="Vuilleumier S."/>
            <person name="Grigoriev I.V."/>
            <person name="Amato P."/>
            <person name="Bringel F."/>
        </authorList>
    </citation>
    <scope>NUCLEOTIDE SEQUENCE</scope>
    <source>
        <strain evidence="2">PDD-24b-2</strain>
    </source>
</reference>
<feature type="compositionally biased region" description="Polar residues" evidence="1">
    <location>
        <begin position="267"/>
        <end position="278"/>
    </location>
</feature>
<dbReference type="AlphaFoldDB" id="A0AA38HE77"/>
<keyword evidence="3" id="KW-1185">Reference proteome</keyword>
<dbReference type="EMBL" id="JAKWFO010000004">
    <property type="protein sequence ID" value="KAI9637239.1"/>
    <property type="molecule type" value="Genomic_DNA"/>
</dbReference>
<organism evidence="2 3">
    <name type="scientific">Dioszegia hungarica</name>
    <dbReference type="NCBI Taxonomy" id="4972"/>
    <lineage>
        <taxon>Eukaryota</taxon>
        <taxon>Fungi</taxon>
        <taxon>Dikarya</taxon>
        <taxon>Basidiomycota</taxon>
        <taxon>Agaricomycotina</taxon>
        <taxon>Tremellomycetes</taxon>
        <taxon>Tremellales</taxon>
        <taxon>Bulleribasidiaceae</taxon>
        <taxon>Dioszegia</taxon>
    </lineage>
</organism>
<dbReference type="PANTHER" id="PTHR16537:SF1">
    <property type="entry name" value="PROTEIN ZNRD2"/>
    <property type="match status" value="1"/>
</dbReference>
<name>A0AA38HE77_9TREE</name>